<reference evidence="2 3" key="1">
    <citation type="submission" date="2016-10" db="EMBL/GenBank/DDBJ databases">
        <authorList>
            <person name="Cai Z."/>
        </authorList>
    </citation>
    <scope>NUCLEOTIDE SEQUENCE [LARGE SCALE GENOMIC DNA]</scope>
</reference>
<organism evidence="2 3">
    <name type="scientific">Tetradesmus obliquus</name>
    <name type="common">Green alga</name>
    <name type="synonym">Acutodesmus obliquus</name>
    <dbReference type="NCBI Taxonomy" id="3088"/>
    <lineage>
        <taxon>Eukaryota</taxon>
        <taxon>Viridiplantae</taxon>
        <taxon>Chlorophyta</taxon>
        <taxon>core chlorophytes</taxon>
        <taxon>Chlorophyceae</taxon>
        <taxon>CS clade</taxon>
        <taxon>Sphaeropleales</taxon>
        <taxon>Scenedesmaceae</taxon>
        <taxon>Tetradesmus</taxon>
    </lineage>
</organism>
<protein>
    <submittedName>
        <fullName evidence="2">Uncharacterized protein</fullName>
    </submittedName>
</protein>
<evidence type="ECO:0000256" key="1">
    <source>
        <dbReference type="SAM" id="MobiDB-lite"/>
    </source>
</evidence>
<sequence length="457" mass="50179">MASSSAQARPAGEVAAEDVRPLGFRAVEPRQQPYDSYADTLRGSSLFARCRSKLESAIEGFKPDFTKVSRKVLKEEKRLQLLQAQQAAGILPARLLQYKPPPAFARGKDAAAELTADYKSIHAECQLRYQAADIAAARQSVEELQKKADAFITAAEATLTATYNSMIGQSPDSSLPAMQQLLTDHKRLLRTVLSSVQSEMRSVAIAQQQQQQQVQDRLEQQRTAQQQRRLAEAAEAGAAAGAAAAAAVQEAAAPDGEDAHMAEEIPGPLNQEGQQQQHQAGAPIPVTRGEVAAMVQQAVQHGVAAALAALPVQQHQQRRRPATPPRRPRSPAAPQRRQPSPAARQQPWQQPRQQQRRQQQQQNQQRNNAAGGTQQQQQQQRRRSPSRPPARRAPPAAAPPQQQQQQQQPNARRPNRQPSQQRPKNGQGARPGRTSGNANYRRTGSNGDHGQGRQYYH</sequence>
<feature type="compositionally biased region" description="Polar residues" evidence="1">
    <location>
        <begin position="434"/>
        <end position="448"/>
    </location>
</feature>
<feature type="compositionally biased region" description="Basic residues" evidence="1">
    <location>
        <begin position="316"/>
        <end position="329"/>
    </location>
</feature>
<proteinExistence type="predicted"/>
<gene>
    <name evidence="2" type="ORF">BQ4739_LOCUS7679</name>
</gene>
<feature type="compositionally biased region" description="Low complexity" evidence="1">
    <location>
        <begin position="330"/>
        <end position="379"/>
    </location>
</feature>
<feature type="compositionally biased region" description="Pro residues" evidence="1">
    <location>
        <begin position="386"/>
        <end position="398"/>
    </location>
</feature>
<name>A0A383VSA0_TETOB</name>
<feature type="compositionally biased region" description="Low complexity" evidence="1">
    <location>
        <begin position="399"/>
        <end position="423"/>
    </location>
</feature>
<evidence type="ECO:0000313" key="2">
    <source>
        <dbReference type="EMBL" id="SZX67266.1"/>
    </source>
</evidence>
<accession>A0A383VSA0</accession>
<keyword evidence="3" id="KW-1185">Reference proteome</keyword>
<feature type="region of interest" description="Disordered" evidence="1">
    <location>
        <begin position="310"/>
        <end position="457"/>
    </location>
</feature>
<dbReference type="EMBL" id="FNXT01000782">
    <property type="protein sequence ID" value="SZX67266.1"/>
    <property type="molecule type" value="Genomic_DNA"/>
</dbReference>
<dbReference type="Proteomes" id="UP000256970">
    <property type="component" value="Unassembled WGS sequence"/>
</dbReference>
<evidence type="ECO:0000313" key="3">
    <source>
        <dbReference type="Proteomes" id="UP000256970"/>
    </source>
</evidence>
<dbReference type="AlphaFoldDB" id="A0A383VSA0"/>